<dbReference type="GO" id="GO:2001059">
    <property type="term" value="P:D-tagatose 6-phosphate catabolic process"/>
    <property type="evidence" value="ECO:0007669"/>
    <property type="project" value="UniProtKB-UniPathway"/>
</dbReference>
<dbReference type="EMBL" id="AP019308">
    <property type="protein sequence ID" value="BBH24163.1"/>
    <property type="molecule type" value="Genomic_DNA"/>
</dbReference>
<dbReference type="FunFam" id="3.40.1190.20:FF:000001">
    <property type="entry name" value="Phosphofructokinase"/>
    <property type="match status" value="1"/>
</dbReference>
<dbReference type="PIRSF" id="PIRSF000535">
    <property type="entry name" value="1PFK/6PFK/LacC"/>
    <property type="match status" value="1"/>
</dbReference>
<keyword evidence="2 7" id="KW-0808">Transferase</keyword>
<evidence type="ECO:0000256" key="2">
    <source>
        <dbReference type="ARBA" id="ARBA00022679"/>
    </source>
</evidence>
<dbReference type="InterPro" id="IPR017583">
    <property type="entry name" value="Tagatose/fructose_Pkinase"/>
</dbReference>
<sequence>MKPAAPVITVTLNPALDKTVTIEQFEYGGLNRIKEMRTDAGGKGINVAKVLKLFEVDVNALGLKAGYQGQVIRDQLEKLGIDSTMIEAPGETRVNLKIVDESTKQTTELNEPGFMVDTDLLEQFQAVFKSKAAEASIIVLGGSLSPGIPPNYYRSLIEIARAQGIRTILDADGEALALGIEAAPFAIKPNVHELEALLGETFDSMEQMIAAVRKLIDRGIEYVLVSMGAEGSLLVSKTEAVKASPFPIMPVSTVGAGDSMVAALVYSFLNGKSVEETARWTSAAGTITASKPGTQVCTLHEVMHSLQLVTLTHY</sequence>
<keyword evidence="5 7" id="KW-0067">ATP-binding</keyword>
<dbReference type="GO" id="GO:0009024">
    <property type="term" value="F:tagatose-6-phosphate kinase activity"/>
    <property type="evidence" value="ECO:0007669"/>
    <property type="project" value="UniProtKB-EC"/>
</dbReference>
<dbReference type="UniPathway" id="UPA00704">
    <property type="reaction ID" value="UER00715"/>
</dbReference>
<dbReference type="GO" id="GO:0008662">
    <property type="term" value="F:1-phosphofructokinase activity"/>
    <property type="evidence" value="ECO:0007669"/>
    <property type="project" value="UniProtKB-UniRule"/>
</dbReference>
<comment type="similarity">
    <text evidence="7">Belongs to the carbohydrate kinase PfkB family. LacC subfamily.</text>
</comment>
<dbReference type="NCBIfam" id="TIGR03168">
    <property type="entry name" value="1-PFK"/>
    <property type="match status" value="1"/>
</dbReference>
<dbReference type="GO" id="GO:0005524">
    <property type="term" value="F:ATP binding"/>
    <property type="evidence" value="ECO:0007669"/>
    <property type="project" value="UniProtKB-UniRule"/>
</dbReference>
<proteinExistence type="inferred from homology"/>
<evidence type="ECO:0000256" key="3">
    <source>
        <dbReference type="ARBA" id="ARBA00022741"/>
    </source>
</evidence>
<evidence type="ECO:0000313" key="9">
    <source>
        <dbReference type="EMBL" id="BBH24163.1"/>
    </source>
</evidence>
<evidence type="ECO:0000313" key="10">
    <source>
        <dbReference type="Proteomes" id="UP000275368"/>
    </source>
</evidence>
<dbReference type="InterPro" id="IPR029056">
    <property type="entry name" value="Ribokinase-like"/>
</dbReference>
<comment type="catalytic activity">
    <reaction evidence="6 8">
        <text>beta-D-fructose 1-phosphate + ATP = beta-D-fructose 1,6-bisphosphate + ADP + H(+)</text>
        <dbReference type="Rhea" id="RHEA:14213"/>
        <dbReference type="ChEBI" id="CHEBI:15378"/>
        <dbReference type="ChEBI" id="CHEBI:30616"/>
        <dbReference type="ChEBI" id="CHEBI:32966"/>
        <dbReference type="ChEBI" id="CHEBI:138881"/>
        <dbReference type="ChEBI" id="CHEBI:456216"/>
        <dbReference type="EC" id="2.7.1.56"/>
    </reaction>
</comment>
<dbReference type="OrthoDB" id="9801219at2"/>
<name>A0A3G9JGQ3_9BACL</name>
<dbReference type="NCBIfam" id="TIGR03828">
    <property type="entry name" value="pfkB"/>
    <property type="match status" value="1"/>
</dbReference>
<keyword evidence="4 8" id="KW-0418">Kinase</keyword>
<dbReference type="InterPro" id="IPR002173">
    <property type="entry name" value="Carboh/pur_kinase_PfkB_CS"/>
</dbReference>
<dbReference type="PROSITE" id="PS00584">
    <property type="entry name" value="PFKB_KINASES_2"/>
    <property type="match status" value="1"/>
</dbReference>
<keyword evidence="7" id="KW-0423">Lactose metabolism</keyword>
<evidence type="ECO:0000256" key="7">
    <source>
        <dbReference type="PIRNR" id="PIRNR000535"/>
    </source>
</evidence>
<dbReference type="GO" id="GO:0044281">
    <property type="term" value="P:small molecule metabolic process"/>
    <property type="evidence" value="ECO:0007669"/>
    <property type="project" value="UniProtKB-ARBA"/>
</dbReference>
<dbReference type="GO" id="GO:0005829">
    <property type="term" value="C:cytosol"/>
    <property type="evidence" value="ECO:0007669"/>
    <property type="project" value="TreeGrafter"/>
</dbReference>
<dbReference type="EC" id="2.7.1.144" evidence="7"/>
<dbReference type="AlphaFoldDB" id="A0A3G9JGQ3"/>
<dbReference type="CDD" id="cd01164">
    <property type="entry name" value="FruK_PfkB_like"/>
    <property type="match status" value="1"/>
</dbReference>
<keyword evidence="10" id="KW-1185">Reference proteome</keyword>
<evidence type="ECO:0000256" key="6">
    <source>
        <dbReference type="ARBA" id="ARBA00047745"/>
    </source>
</evidence>
<dbReference type="KEGG" id="pbk:Back11_55080"/>
<dbReference type="SUPFAM" id="SSF53613">
    <property type="entry name" value="Ribokinase-like"/>
    <property type="match status" value="1"/>
</dbReference>
<dbReference type="GO" id="GO:0016052">
    <property type="term" value="P:carbohydrate catabolic process"/>
    <property type="evidence" value="ECO:0007669"/>
    <property type="project" value="UniProtKB-ARBA"/>
</dbReference>
<reference evidence="9 10" key="1">
    <citation type="submission" date="2018-11" db="EMBL/GenBank/DDBJ databases">
        <title>Complete genome sequence of Paenibacillus baekrokdamisoli strain KCTC 33723.</title>
        <authorList>
            <person name="Kang S.W."/>
            <person name="Lee K.C."/>
            <person name="Kim K.K."/>
            <person name="Kim J.S."/>
            <person name="Kim D.S."/>
            <person name="Ko S.H."/>
            <person name="Yang S.H."/>
            <person name="Lee J.S."/>
        </authorList>
    </citation>
    <scope>NUCLEOTIDE SEQUENCE [LARGE SCALE GENOMIC DNA]</scope>
    <source>
        <strain evidence="9 10">KCTC 33723</strain>
    </source>
</reference>
<dbReference type="Pfam" id="PF00294">
    <property type="entry name" value="PfkB"/>
    <property type="match status" value="1"/>
</dbReference>
<accession>A0A3G9JGQ3</accession>
<protein>
    <recommendedName>
        <fullName evidence="7">Tagatose-6-phosphate kinase</fullName>
        <ecNumber evidence="7">2.7.1.144</ecNumber>
    </recommendedName>
</protein>
<evidence type="ECO:0000256" key="8">
    <source>
        <dbReference type="RuleBase" id="RU369061"/>
    </source>
</evidence>
<comment type="function">
    <text evidence="8">Catalyzes the ATP-dependent phosphorylation of fructose-l-phosphate to fructose-l,6-bisphosphate.</text>
</comment>
<dbReference type="PANTHER" id="PTHR46566:SF2">
    <property type="entry name" value="ATP-DEPENDENT 6-PHOSPHOFRUCTOKINASE ISOZYME 2"/>
    <property type="match status" value="1"/>
</dbReference>
<dbReference type="GO" id="GO:0005988">
    <property type="term" value="P:lactose metabolic process"/>
    <property type="evidence" value="ECO:0007669"/>
    <property type="project" value="UniProtKB-KW"/>
</dbReference>
<evidence type="ECO:0000256" key="5">
    <source>
        <dbReference type="ARBA" id="ARBA00022840"/>
    </source>
</evidence>
<comment type="similarity">
    <text evidence="1">Belongs to the carbohydrate kinase pfkB family.</text>
</comment>
<keyword evidence="3 7" id="KW-0547">Nucleotide-binding</keyword>
<comment type="catalytic activity">
    <reaction evidence="7">
        <text>D-tagatofuranose 6-phosphate + ATP = D-tagatofuranose 1,6-bisphosphate + ADP + H(+)</text>
        <dbReference type="Rhea" id="RHEA:12420"/>
        <dbReference type="ChEBI" id="CHEBI:15378"/>
        <dbReference type="ChEBI" id="CHEBI:30616"/>
        <dbReference type="ChEBI" id="CHEBI:58694"/>
        <dbReference type="ChEBI" id="CHEBI:58695"/>
        <dbReference type="ChEBI" id="CHEBI:456216"/>
        <dbReference type="EC" id="2.7.1.144"/>
    </reaction>
</comment>
<dbReference type="Proteomes" id="UP000275368">
    <property type="component" value="Chromosome"/>
</dbReference>
<dbReference type="InterPro" id="IPR011611">
    <property type="entry name" value="PfkB_dom"/>
</dbReference>
<evidence type="ECO:0000256" key="4">
    <source>
        <dbReference type="ARBA" id="ARBA00022777"/>
    </source>
</evidence>
<gene>
    <name evidence="9" type="primary">fruB</name>
    <name evidence="9" type="ORF">Back11_55080</name>
</gene>
<evidence type="ECO:0000256" key="1">
    <source>
        <dbReference type="ARBA" id="ARBA00005380"/>
    </source>
</evidence>
<dbReference type="PANTHER" id="PTHR46566">
    <property type="entry name" value="1-PHOSPHOFRUCTOKINASE-RELATED"/>
    <property type="match status" value="1"/>
</dbReference>
<dbReference type="RefSeq" id="WP_125664192.1">
    <property type="nucleotide sequence ID" value="NZ_AP019308.1"/>
</dbReference>
<dbReference type="InterPro" id="IPR022463">
    <property type="entry name" value="1-PFruKinase"/>
</dbReference>
<organism evidence="9 10">
    <name type="scientific">Paenibacillus baekrokdamisoli</name>
    <dbReference type="NCBI Taxonomy" id="1712516"/>
    <lineage>
        <taxon>Bacteria</taxon>
        <taxon>Bacillati</taxon>
        <taxon>Bacillota</taxon>
        <taxon>Bacilli</taxon>
        <taxon>Bacillales</taxon>
        <taxon>Paenibacillaceae</taxon>
        <taxon>Paenibacillus</taxon>
    </lineage>
</organism>
<dbReference type="Gene3D" id="3.40.1190.20">
    <property type="match status" value="1"/>
</dbReference>
<comment type="pathway">
    <text evidence="7">Carbohydrate metabolism; D-tagatose 6-phosphate degradation; D-glyceraldehyde 3-phosphate and glycerone phosphate from D-tagatose 6-phosphate: step 1/2.</text>
</comment>